<dbReference type="Pfam" id="PF01915">
    <property type="entry name" value="Glyco_hydro_3_C"/>
    <property type="match status" value="1"/>
</dbReference>
<dbReference type="Gene3D" id="3.20.20.300">
    <property type="entry name" value="Glycoside hydrolase, family 3, N-terminal domain"/>
    <property type="match status" value="1"/>
</dbReference>
<dbReference type="Pfam" id="PF07691">
    <property type="entry name" value="PA14"/>
    <property type="match status" value="1"/>
</dbReference>
<dbReference type="Gene3D" id="2.60.40.10">
    <property type="entry name" value="Immunoglobulins"/>
    <property type="match status" value="1"/>
</dbReference>
<dbReference type="PANTHER" id="PTHR42715:SF10">
    <property type="entry name" value="BETA-GLUCOSIDASE"/>
    <property type="match status" value="1"/>
</dbReference>
<dbReference type="InterPro" id="IPR050288">
    <property type="entry name" value="Cellulose_deg_GH3"/>
</dbReference>
<dbReference type="InterPro" id="IPR026891">
    <property type="entry name" value="Fn3-like"/>
</dbReference>
<evidence type="ECO:0000259" key="3">
    <source>
        <dbReference type="PROSITE" id="PS51820"/>
    </source>
</evidence>
<dbReference type="SMART" id="SM00758">
    <property type="entry name" value="PA14"/>
    <property type="match status" value="1"/>
</dbReference>
<evidence type="ECO:0000256" key="1">
    <source>
        <dbReference type="ARBA" id="ARBA00005336"/>
    </source>
</evidence>
<sequence length="545" mass="56891">MFLRGLFDNRATVQPLPEAEHGAIARAIEQQAIVLLKNENQVLPLKSGIRSIAVIGADANNVAAGGGSGLVKPTYTVSALEAIRSRAKGVEVAYSPGSDPVTPASFLPGPDPIPQGFLKPANGQGSGIRAEYFLNPDFSGTPEIDRTEPYAAINGGFFLFPGFSASSPEFPTVPVSINGSSSIRWTGTLPAPVTGSYELALTSTGVSRLFVDGELVASTAGITTVTQPPETKTVTLDFEAGSVHSIRAEFSNTAPATTDTGPQFKLGWVPPASVIAPAAQAAAELARTADVAIVVVRDYGSESGDRSTLRLPNGQGKLIQQVAAANPNTIVVLTTGGAIQTSDWDTAVPAVLQAWYGGQEQGNAIADILFGDINPSGKLPLTMPVDDASTPVSATERYPGIGTEVQASEGIFVGYRGYEQFNIEPQYPFGHGLSYSTFGYSNLRTTPTSVTVRVTNTGSVAGSEVVQVYAGKLPTPVETAPKALAGFAKVNLAPGQSEDVTIPLARESMSYWDVTQDRWIAAAGTIPILVGASSADIRLRGVVRQ</sequence>
<dbReference type="InterPro" id="IPR011658">
    <property type="entry name" value="PA14_dom"/>
</dbReference>
<dbReference type="EMBL" id="JBHRVV010000001">
    <property type="protein sequence ID" value="MFC3458105.1"/>
    <property type="molecule type" value="Genomic_DNA"/>
</dbReference>
<comment type="similarity">
    <text evidence="1">Belongs to the glycosyl hydrolase 3 family.</text>
</comment>
<dbReference type="GO" id="GO:0016787">
    <property type="term" value="F:hydrolase activity"/>
    <property type="evidence" value="ECO:0007669"/>
    <property type="project" value="UniProtKB-KW"/>
</dbReference>
<dbReference type="Gene3D" id="2.60.120.260">
    <property type="entry name" value="Galactose-binding domain-like"/>
    <property type="match status" value="1"/>
</dbReference>
<dbReference type="InterPro" id="IPR013783">
    <property type="entry name" value="Ig-like_fold"/>
</dbReference>
<organism evidence="4 5">
    <name type="scientific">Massilia haematophila</name>
    <dbReference type="NCBI Taxonomy" id="457923"/>
    <lineage>
        <taxon>Bacteria</taxon>
        <taxon>Pseudomonadati</taxon>
        <taxon>Pseudomonadota</taxon>
        <taxon>Betaproteobacteria</taxon>
        <taxon>Burkholderiales</taxon>
        <taxon>Oxalobacteraceae</taxon>
        <taxon>Telluria group</taxon>
        <taxon>Massilia</taxon>
    </lineage>
</organism>
<gene>
    <name evidence="4" type="ORF">ACFOPH_07580</name>
</gene>
<dbReference type="InterPro" id="IPR036962">
    <property type="entry name" value="Glyco_hydro_3_N_sf"/>
</dbReference>
<protein>
    <submittedName>
        <fullName evidence="4">Glycoside hydrolase family 3 C-terminal domain-containing protein</fullName>
    </submittedName>
</protein>
<dbReference type="Proteomes" id="UP001595665">
    <property type="component" value="Unassembled WGS sequence"/>
</dbReference>
<dbReference type="InterPro" id="IPR036881">
    <property type="entry name" value="Glyco_hydro_3_C_sf"/>
</dbReference>
<keyword evidence="2 4" id="KW-0378">Hydrolase</keyword>
<reference evidence="5" key="1">
    <citation type="journal article" date="2019" name="Int. J. Syst. Evol. Microbiol.">
        <title>The Global Catalogue of Microorganisms (GCM) 10K type strain sequencing project: providing services to taxonomists for standard genome sequencing and annotation.</title>
        <authorList>
            <consortium name="The Broad Institute Genomics Platform"/>
            <consortium name="The Broad Institute Genome Sequencing Center for Infectious Disease"/>
            <person name="Wu L."/>
            <person name="Ma J."/>
        </authorList>
    </citation>
    <scope>NUCLEOTIDE SEQUENCE [LARGE SCALE GENOMIC DNA]</scope>
    <source>
        <strain evidence="5">CCM 7480</strain>
    </source>
</reference>
<accession>A0ABV7PG19</accession>
<dbReference type="RefSeq" id="WP_379737883.1">
    <property type="nucleotide sequence ID" value="NZ_JBHRVV010000001.1"/>
</dbReference>
<evidence type="ECO:0000256" key="2">
    <source>
        <dbReference type="ARBA" id="ARBA00022801"/>
    </source>
</evidence>
<dbReference type="Pfam" id="PF14310">
    <property type="entry name" value="Fn3-like"/>
    <property type="match status" value="1"/>
</dbReference>
<dbReference type="SMART" id="SM01217">
    <property type="entry name" value="Fn3_like"/>
    <property type="match status" value="1"/>
</dbReference>
<dbReference type="SUPFAM" id="SSF52279">
    <property type="entry name" value="Beta-D-glucan exohydrolase, C-terminal domain"/>
    <property type="match status" value="1"/>
</dbReference>
<proteinExistence type="inferred from homology"/>
<name>A0ABV7PG19_9BURK</name>
<dbReference type="InterPro" id="IPR002772">
    <property type="entry name" value="Glyco_hydro_3_C"/>
</dbReference>
<dbReference type="Gene3D" id="3.40.50.1700">
    <property type="entry name" value="Glycoside hydrolase family 3 C-terminal domain"/>
    <property type="match status" value="1"/>
</dbReference>
<dbReference type="InterPro" id="IPR037524">
    <property type="entry name" value="PA14/GLEYA"/>
</dbReference>
<evidence type="ECO:0000313" key="5">
    <source>
        <dbReference type="Proteomes" id="UP001595665"/>
    </source>
</evidence>
<dbReference type="PANTHER" id="PTHR42715">
    <property type="entry name" value="BETA-GLUCOSIDASE"/>
    <property type="match status" value="1"/>
</dbReference>
<feature type="domain" description="PA14" evidence="3">
    <location>
        <begin position="123"/>
        <end position="282"/>
    </location>
</feature>
<comment type="caution">
    <text evidence="4">The sequence shown here is derived from an EMBL/GenBank/DDBJ whole genome shotgun (WGS) entry which is preliminary data.</text>
</comment>
<keyword evidence="5" id="KW-1185">Reference proteome</keyword>
<dbReference type="PROSITE" id="PS51820">
    <property type="entry name" value="PA14"/>
    <property type="match status" value="1"/>
</dbReference>
<evidence type="ECO:0000313" key="4">
    <source>
        <dbReference type="EMBL" id="MFC3458105.1"/>
    </source>
</evidence>